<organism evidence="2">
    <name type="scientific">Arabidopsis thaliana</name>
    <name type="common">Mouse-ear cress</name>
    <dbReference type="NCBI Taxonomy" id="3702"/>
    <lineage>
        <taxon>Eukaryota</taxon>
        <taxon>Viridiplantae</taxon>
        <taxon>Streptophyta</taxon>
        <taxon>Embryophyta</taxon>
        <taxon>Tracheophyta</taxon>
        <taxon>Spermatophyta</taxon>
        <taxon>Magnoliopsida</taxon>
        <taxon>eudicotyledons</taxon>
        <taxon>Gunneridae</taxon>
        <taxon>Pentapetalae</taxon>
        <taxon>rosids</taxon>
        <taxon>malvids</taxon>
        <taxon>Brassicales</taxon>
        <taxon>Brassicaceae</taxon>
        <taxon>Camelineae</taxon>
        <taxon>Arabidopsis</taxon>
    </lineage>
</organism>
<evidence type="ECO:0000256" key="1">
    <source>
        <dbReference type="SAM" id="MobiDB-lite"/>
    </source>
</evidence>
<sequence length="102" mass="10800">MRALAPASGGFRSVASSASPRTPASSRATAYASSWANAPISFWAWAPASSWATAYASSRAGVKLRLLPLTGVKLRPLEPSEAGEREYDLLPSYRSSLGEIDL</sequence>
<feature type="region of interest" description="Disordered" evidence="1">
    <location>
        <begin position="1"/>
        <end position="24"/>
    </location>
</feature>
<reference key="1">
    <citation type="journal article" date="2000" name="Nature">
        <title>Sequence and analysis of chromosome 1 of the plant Arabidopsis thaliana.</title>
        <authorList>
            <person name="Theologis A."/>
            <person name="Ecker J.R."/>
            <person name="Palm C.J."/>
            <person name="Federspiel N.A."/>
            <person name="Kaul S."/>
            <person name="White O."/>
            <person name="Alonso J."/>
            <person name="Altafi H."/>
            <person name="Araujo R."/>
            <person name="Bowman C.L."/>
            <person name="Brooks S.Y."/>
            <person name="Buehler E."/>
            <person name="Chan A."/>
            <person name="Chao Q."/>
            <person name="Chen H."/>
            <person name="Cheuk R.F."/>
            <person name="Chin C.W."/>
            <person name="Chung M.K."/>
            <person name="Conn L."/>
            <person name="Conway A.B."/>
            <person name="Conway A.R."/>
            <person name="Creasy T.H."/>
            <person name="Dewar K."/>
            <person name="Dunn P."/>
            <person name="Etgu P."/>
            <person name="Feldblyum T.V."/>
            <person name="Feng J."/>
            <person name="Fong B."/>
            <person name="Fujii C.Y."/>
            <person name="Gill J.E."/>
            <person name="Goldsmith A.D."/>
            <person name="Haas B."/>
            <person name="Hansen N.F."/>
            <person name="Hughes B."/>
            <person name="Huizar L."/>
            <person name="Hunter J.L."/>
            <person name="Jenkins J."/>
            <person name="Johnson-Hopson C."/>
            <person name="Khan S."/>
            <person name="Khaykin E."/>
            <person name="Kim C.J."/>
            <person name="Koo H.L."/>
            <person name="Kremenetskaia I."/>
            <person name="Kurtz D.B."/>
            <person name="Kwan A."/>
            <person name="Lam B."/>
            <person name="Langin-Hooper S."/>
            <person name="Lee A."/>
            <person name="Lee J.M."/>
            <person name="Lenz C.A."/>
            <person name="Li J.H."/>
            <person name="Li Y."/>
            <person name="Lin X."/>
            <person name="Liu S.X."/>
            <person name="Liu Z.A."/>
            <person name="Luros J.S."/>
            <person name="Maiti R."/>
            <person name="Marziali A."/>
            <person name="Militscher J."/>
            <person name="Miranda M."/>
            <person name="Nguyen M."/>
            <person name="Nierman W.C."/>
            <person name="Osborne B.I."/>
            <person name="Pai G."/>
            <person name="Peterson J."/>
            <person name="Pham P.K."/>
            <person name="Rizzo M."/>
            <person name="Rooney T."/>
            <person name="Rowley D."/>
            <person name="Sakano H."/>
            <person name="Salzberg S.L."/>
            <person name="Schwartz J.R."/>
            <person name="Shinn P."/>
            <person name="Southwick A.M."/>
            <person name="Sun H."/>
            <person name="Tallon L.J."/>
            <person name="Tambunga G."/>
            <person name="Toriumi M.J."/>
            <person name="Town C.D."/>
            <person name="Utterback T."/>
            <person name="Van Aken S."/>
            <person name="Vaysberg M."/>
            <person name="Vysotskaia V.S."/>
            <person name="Walker M."/>
            <person name="Wu D."/>
            <person name="Yu G."/>
            <person name="Fraser C.M."/>
            <person name="Venter J.C."/>
            <person name="Davis R.W."/>
        </authorList>
    </citation>
    <scope>NUCLEOTIDE SEQUENCE [LARGE SCALE GENOMIC DNA]</scope>
    <source>
        <strain>cv. Columbia</strain>
    </source>
</reference>
<gene>
    <name evidence="2" type="primary">F7A10.2</name>
</gene>
<reference evidence="2" key="2">
    <citation type="submission" date="2000-03" db="EMBL/GenBank/DDBJ databases">
        <title>Arabidopsis thaliana chromosome 1 BAC F7A10 genomic sequence.</title>
        <authorList>
            <person name="Lin X."/>
            <person name="Kaul S."/>
            <person name="Town C.D."/>
            <person name="Benito M."/>
            <person name="Creasy T.H."/>
            <person name="Haas B.J."/>
            <person name="Wu D."/>
            <person name="Maiti R."/>
            <person name="Ronning C.M."/>
            <person name="Koo H."/>
            <person name="Fujii C.Y."/>
            <person name="Utterback T.R."/>
            <person name="Barnstead M.E."/>
            <person name="Bowman C.L."/>
            <person name="White O."/>
            <person name="Nierman W.C."/>
            <person name="Fraser C.M."/>
        </authorList>
    </citation>
    <scope>NUCLEOTIDE SEQUENCE</scope>
</reference>
<name>Q9C8A2_ARATH</name>
<evidence type="ECO:0000313" key="2">
    <source>
        <dbReference type="EMBL" id="AAG51577.1"/>
    </source>
</evidence>
<dbReference type="AlphaFoldDB" id="Q9C8A2"/>
<protein>
    <submittedName>
        <fullName evidence="2">Uncharacterized protein F7A10.2</fullName>
    </submittedName>
</protein>
<proteinExistence type="predicted"/>
<reference evidence="2" key="3">
    <citation type="submission" date="2001-01" db="EMBL/GenBank/DDBJ databases">
        <authorList>
            <person name="Town C.D."/>
            <person name="Kaul S."/>
        </authorList>
    </citation>
    <scope>NUCLEOTIDE SEQUENCE</scope>
</reference>
<dbReference type="PIR" id="C96595">
    <property type="entry name" value="C96595"/>
</dbReference>
<accession>Q9C8A2</accession>
<feature type="compositionally biased region" description="Low complexity" evidence="1">
    <location>
        <begin position="15"/>
        <end position="24"/>
    </location>
</feature>
<dbReference type="EMBL" id="AC027034">
    <property type="protein sequence ID" value="AAG51577.1"/>
    <property type="molecule type" value="Genomic_DNA"/>
</dbReference>